<comment type="subcellular location">
    <subcellularLocation>
        <location evidence="1 8">Cell membrane</location>
        <topology evidence="1 8">Multi-pass membrane protein</topology>
    </subcellularLocation>
</comment>
<proteinExistence type="inferred from homology"/>
<evidence type="ECO:0000313" key="11">
    <source>
        <dbReference type="Proteomes" id="UP001595583"/>
    </source>
</evidence>
<evidence type="ECO:0000256" key="3">
    <source>
        <dbReference type="ARBA" id="ARBA00022448"/>
    </source>
</evidence>
<dbReference type="InterPro" id="IPR000515">
    <property type="entry name" value="MetI-like"/>
</dbReference>
<evidence type="ECO:0000256" key="7">
    <source>
        <dbReference type="ARBA" id="ARBA00023136"/>
    </source>
</evidence>
<dbReference type="Pfam" id="PF00528">
    <property type="entry name" value="BPD_transp_1"/>
    <property type="match status" value="1"/>
</dbReference>
<keyword evidence="3 8" id="KW-0813">Transport</keyword>
<feature type="transmembrane region" description="Helical" evidence="8">
    <location>
        <begin position="201"/>
        <end position="225"/>
    </location>
</feature>
<feature type="transmembrane region" description="Helical" evidence="8">
    <location>
        <begin position="39"/>
        <end position="63"/>
    </location>
</feature>
<keyword evidence="11" id="KW-1185">Reference proteome</keyword>
<dbReference type="Gene3D" id="1.10.3720.10">
    <property type="entry name" value="MetI-like"/>
    <property type="match status" value="1"/>
</dbReference>
<dbReference type="PANTHER" id="PTHR42929:SF5">
    <property type="entry name" value="ABC TRANSPORTER PERMEASE PROTEIN"/>
    <property type="match status" value="1"/>
</dbReference>
<dbReference type="InterPro" id="IPR035906">
    <property type="entry name" value="MetI-like_sf"/>
</dbReference>
<organism evidence="10 11">
    <name type="scientific">Aquamicrobium soli</name>
    <dbReference type="NCBI Taxonomy" id="1811518"/>
    <lineage>
        <taxon>Bacteria</taxon>
        <taxon>Pseudomonadati</taxon>
        <taxon>Pseudomonadota</taxon>
        <taxon>Alphaproteobacteria</taxon>
        <taxon>Hyphomicrobiales</taxon>
        <taxon>Phyllobacteriaceae</taxon>
        <taxon>Aquamicrobium</taxon>
    </lineage>
</organism>
<feature type="domain" description="ABC transmembrane type-1" evidence="9">
    <location>
        <begin position="202"/>
        <end position="408"/>
    </location>
</feature>
<name>A0ABV7K673_9HYPH</name>
<dbReference type="RefSeq" id="WP_378219667.1">
    <property type="nucleotide sequence ID" value="NZ_JBHRTK010000008.1"/>
</dbReference>
<feature type="transmembrane region" description="Helical" evidence="8">
    <location>
        <begin position="331"/>
        <end position="360"/>
    </location>
</feature>
<keyword evidence="5 8" id="KW-0812">Transmembrane</keyword>
<keyword evidence="4" id="KW-1003">Cell membrane</keyword>
<feature type="transmembrane region" description="Helical" evidence="8">
    <location>
        <begin position="288"/>
        <end position="310"/>
    </location>
</feature>
<evidence type="ECO:0000313" key="10">
    <source>
        <dbReference type="EMBL" id="MFC3205848.1"/>
    </source>
</evidence>
<keyword evidence="7 8" id="KW-0472">Membrane</keyword>
<dbReference type="PANTHER" id="PTHR42929">
    <property type="entry name" value="INNER MEMBRANE ABC TRANSPORTER PERMEASE PROTEIN YDCU-RELATED-RELATED"/>
    <property type="match status" value="1"/>
</dbReference>
<evidence type="ECO:0000256" key="8">
    <source>
        <dbReference type="RuleBase" id="RU363032"/>
    </source>
</evidence>
<dbReference type="EMBL" id="JBHRTK010000008">
    <property type="protein sequence ID" value="MFC3205848.1"/>
    <property type="molecule type" value="Genomic_DNA"/>
</dbReference>
<evidence type="ECO:0000256" key="4">
    <source>
        <dbReference type="ARBA" id="ARBA00022475"/>
    </source>
</evidence>
<protein>
    <submittedName>
        <fullName evidence="10">ABC transporter permease</fullName>
    </submittedName>
</protein>
<feature type="transmembrane region" description="Helical" evidence="8">
    <location>
        <begin position="389"/>
        <end position="412"/>
    </location>
</feature>
<evidence type="ECO:0000256" key="6">
    <source>
        <dbReference type="ARBA" id="ARBA00022989"/>
    </source>
</evidence>
<accession>A0ABV7K673</accession>
<comment type="caution">
    <text evidence="10">The sequence shown here is derived from an EMBL/GenBank/DDBJ whole genome shotgun (WGS) entry which is preliminary data.</text>
</comment>
<gene>
    <name evidence="10" type="ORF">ACFOHJ_06475</name>
</gene>
<keyword evidence="6 8" id="KW-1133">Transmembrane helix</keyword>
<feature type="transmembrane region" description="Helical" evidence="8">
    <location>
        <begin position="237"/>
        <end position="260"/>
    </location>
</feature>
<dbReference type="SUPFAM" id="SSF161098">
    <property type="entry name" value="MetI-like"/>
    <property type="match status" value="1"/>
</dbReference>
<dbReference type="Proteomes" id="UP001595583">
    <property type="component" value="Unassembled WGS sequence"/>
</dbReference>
<evidence type="ECO:0000256" key="5">
    <source>
        <dbReference type="ARBA" id="ARBA00022692"/>
    </source>
</evidence>
<evidence type="ECO:0000259" key="9">
    <source>
        <dbReference type="PROSITE" id="PS50928"/>
    </source>
</evidence>
<dbReference type="PROSITE" id="PS50928">
    <property type="entry name" value="ABC_TM1"/>
    <property type="match status" value="1"/>
</dbReference>
<dbReference type="CDD" id="cd06261">
    <property type="entry name" value="TM_PBP2"/>
    <property type="match status" value="1"/>
</dbReference>
<sequence length="420" mass="45269">MSPSRVATANAAIDHDSPVDRRALAARLRLAARIGRLKALGLIAPLFLFLVVSFILPIALLLVRAVDNREISAALPQTAAVLSGWNGEDMPSDEAYRALAADLAAAPGATTADIARRLNFYDPGIRSKIMKTARRVQDVAPENAREALLEADKVWGKPGIWQTLKAASPAFTGYYILRALDLDRDQQGSLTVTSEPIYIEVLIRTVAISLGVTALCLVLGYPLAYLLASVDDRTSRLLMMFVLLPFWTSLLVRTTAWLVLLQGSGVINSLLQWAGLISSPIELVHNRIGVFVAMTHILLPFVVLPVHAVMKGIPGVYMRAASSLGAAPWRGFLHVYLPLTLPGVGAGSLLVFILSLGYYITPMLVGGPRDQMLSSFIAYFVNQSTNWSMAAALATILLAVVALLYIALAIAFGSRRTKGA</sequence>
<evidence type="ECO:0000256" key="1">
    <source>
        <dbReference type="ARBA" id="ARBA00004651"/>
    </source>
</evidence>
<comment type="similarity">
    <text evidence="2">Belongs to the binding-protein-dependent transport system permease family. CysTW subfamily.</text>
</comment>
<reference evidence="11" key="1">
    <citation type="journal article" date="2019" name="Int. J. Syst. Evol. Microbiol.">
        <title>The Global Catalogue of Microorganisms (GCM) 10K type strain sequencing project: providing services to taxonomists for standard genome sequencing and annotation.</title>
        <authorList>
            <consortium name="The Broad Institute Genomics Platform"/>
            <consortium name="The Broad Institute Genome Sequencing Center for Infectious Disease"/>
            <person name="Wu L."/>
            <person name="Ma J."/>
        </authorList>
    </citation>
    <scope>NUCLEOTIDE SEQUENCE [LARGE SCALE GENOMIC DNA]</scope>
    <source>
        <strain evidence="11">KCTC 52165</strain>
    </source>
</reference>
<evidence type="ECO:0000256" key="2">
    <source>
        <dbReference type="ARBA" id="ARBA00007069"/>
    </source>
</evidence>